<keyword evidence="6" id="KW-0540">Nuclease</keyword>
<dbReference type="InterPro" id="IPR051212">
    <property type="entry name" value="Type-I_RE_S_subunit"/>
</dbReference>
<keyword evidence="3" id="KW-0238">DNA-binding</keyword>
<comment type="caution">
    <text evidence="6">The sequence shown here is derived from an EMBL/GenBank/DDBJ whole genome shotgun (WGS) entry which is preliminary data.</text>
</comment>
<dbReference type="RefSeq" id="WP_358141122.1">
    <property type="nucleotide sequence ID" value="NZ_JBFALK010000031.1"/>
</dbReference>
<evidence type="ECO:0000313" key="6">
    <source>
        <dbReference type="EMBL" id="MEV0974474.1"/>
    </source>
</evidence>
<protein>
    <submittedName>
        <fullName evidence="6">Restriction endonuclease subunit S</fullName>
        <ecNumber evidence="6">3.1.21.-</ecNumber>
    </submittedName>
</protein>
<dbReference type="EC" id="3.1.21.-" evidence="6"/>
<reference evidence="6 7" key="1">
    <citation type="submission" date="2024-06" db="EMBL/GenBank/DDBJ databases">
        <title>The Natural Products Discovery Center: Release of the First 8490 Sequenced Strains for Exploring Actinobacteria Biosynthetic Diversity.</title>
        <authorList>
            <person name="Kalkreuter E."/>
            <person name="Kautsar S.A."/>
            <person name="Yang D."/>
            <person name="Bader C.D."/>
            <person name="Teijaro C.N."/>
            <person name="Fluegel L."/>
            <person name="Davis C.M."/>
            <person name="Simpson J.R."/>
            <person name="Lauterbach L."/>
            <person name="Steele A.D."/>
            <person name="Gui C."/>
            <person name="Meng S."/>
            <person name="Li G."/>
            <person name="Viehrig K."/>
            <person name="Ye F."/>
            <person name="Su P."/>
            <person name="Kiefer A.F."/>
            <person name="Nichols A."/>
            <person name="Cepeda A.J."/>
            <person name="Yan W."/>
            <person name="Fan B."/>
            <person name="Jiang Y."/>
            <person name="Adhikari A."/>
            <person name="Zheng C.-J."/>
            <person name="Schuster L."/>
            <person name="Cowan T.M."/>
            <person name="Smanski M.J."/>
            <person name="Chevrette M.G."/>
            <person name="De Carvalho L.P.S."/>
            <person name="Shen B."/>
        </authorList>
    </citation>
    <scope>NUCLEOTIDE SEQUENCE [LARGE SCALE GENOMIC DNA]</scope>
    <source>
        <strain evidence="6 7">NPDC050100</strain>
    </source>
</reference>
<keyword evidence="7" id="KW-1185">Reference proteome</keyword>
<evidence type="ECO:0000256" key="2">
    <source>
        <dbReference type="ARBA" id="ARBA00022747"/>
    </source>
</evidence>
<keyword evidence="6" id="KW-0255">Endonuclease</keyword>
<dbReference type="CDD" id="cd17253">
    <property type="entry name" value="RMtype1_S_Eco933I-TRD2-CR2_like"/>
    <property type="match status" value="1"/>
</dbReference>
<evidence type="ECO:0000259" key="5">
    <source>
        <dbReference type="Pfam" id="PF01420"/>
    </source>
</evidence>
<dbReference type="PANTHER" id="PTHR43140:SF1">
    <property type="entry name" value="TYPE I RESTRICTION ENZYME ECOKI SPECIFICITY SUBUNIT"/>
    <property type="match status" value="1"/>
</dbReference>
<gene>
    <name evidence="6" type="ORF">AB0I59_38260</name>
</gene>
<dbReference type="EMBL" id="JBFALK010000031">
    <property type="protein sequence ID" value="MEV0974474.1"/>
    <property type="molecule type" value="Genomic_DNA"/>
</dbReference>
<sequence length="497" mass="55967">MTDLPPGWARAKLGDLLLRIEAGKSFTCEPRPAEDDEWGIVKVSAMTWGTFRESENKAVPAYREINPAYEIRPGDILVSRANTEEYVGAPVLVGDCRPRLLLSDKSLRLVPSSELNRSWLLHVLKSPTVRKAISARATGTKDSMRNISQQALSEIEVLVPPADEQQRTAEDLESYLSCLGLTDERIELSMQKLQLLKKRILVEAVPIPGPAHWKMATVNEVGQVDLGRQRHPDWHSGPHMRSYLRVANVFEARIDTGDLMEMDFPPAVFEKFRLTQGDILLNEGQSPEYLGRPAMYRGEPKEVAFTNSLLRFRAGPEVDPEWALLVFRRHMHAGRFMQETRITTNIAHLSASRFKSVEFPVPPLDEQREIVKRVTKRLAEVDLLSVQINHAREKSAALRNRLLTDAYSGRLVSQDPIHEPATELLKRIQAEREAIRAKRQPLRETAATRQRPSVLPAADVRNGSRASARILSVPSPTVGVSRTGNQEVLFQEEELSS</sequence>
<organism evidence="6 7">
    <name type="scientific">Microtetraspora glauca</name>
    <dbReference type="NCBI Taxonomy" id="1996"/>
    <lineage>
        <taxon>Bacteria</taxon>
        <taxon>Bacillati</taxon>
        <taxon>Actinomycetota</taxon>
        <taxon>Actinomycetes</taxon>
        <taxon>Streptosporangiales</taxon>
        <taxon>Streptosporangiaceae</taxon>
        <taxon>Microtetraspora</taxon>
    </lineage>
</organism>
<dbReference type="GO" id="GO:0004519">
    <property type="term" value="F:endonuclease activity"/>
    <property type="evidence" value="ECO:0007669"/>
    <property type="project" value="UniProtKB-KW"/>
</dbReference>
<keyword evidence="2" id="KW-0680">Restriction system</keyword>
<dbReference type="Pfam" id="PF01420">
    <property type="entry name" value="Methylase_S"/>
    <property type="match status" value="1"/>
</dbReference>
<evidence type="ECO:0000256" key="3">
    <source>
        <dbReference type="ARBA" id="ARBA00023125"/>
    </source>
</evidence>
<evidence type="ECO:0000256" key="4">
    <source>
        <dbReference type="ARBA" id="ARBA00038652"/>
    </source>
</evidence>
<dbReference type="PANTHER" id="PTHR43140">
    <property type="entry name" value="TYPE-1 RESTRICTION ENZYME ECOKI SPECIFICITY PROTEIN"/>
    <property type="match status" value="1"/>
</dbReference>
<evidence type="ECO:0000313" key="7">
    <source>
        <dbReference type="Proteomes" id="UP001551675"/>
    </source>
</evidence>
<keyword evidence="6" id="KW-0378">Hydrolase</keyword>
<dbReference type="GO" id="GO:0016787">
    <property type="term" value="F:hydrolase activity"/>
    <property type="evidence" value="ECO:0007669"/>
    <property type="project" value="UniProtKB-KW"/>
</dbReference>
<dbReference type="InterPro" id="IPR044946">
    <property type="entry name" value="Restrct_endonuc_typeI_TRD_sf"/>
</dbReference>
<dbReference type="Gene3D" id="3.90.220.20">
    <property type="entry name" value="DNA methylase specificity domains"/>
    <property type="match status" value="2"/>
</dbReference>
<comment type="subunit">
    <text evidence="4">The methyltransferase is composed of M and S polypeptides.</text>
</comment>
<feature type="domain" description="Type I restriction modification DNA specificity" evidence="5">
    <location>
        <begin position="272"/>
        <end position="385"/>
    </location>
</feature>
<dbReference type="SUPFAM" id="SSF116734">
    <property type="entry name" value="DNA methylase specificity domain"/>
    <property type="match status" value="2"/>
</dbReference>
<proteinExistence type="inferred from homology"/>
<name>A0ABV3GS97_MICGL</name>
<comment type="similarity">
    <text evidence="1">Belongs to the type-I restriction system S methylase family.</text>
</comment>
<dbReference type="Proteomes" id="UP001551675">
    <property type="component" value="Unassembled WGS sequence"/>
</dbReference>
<evidence type="ECO:0000256" key="1">
    <source>
        <dbReference type="ARBA" id="ARBA00010923"/>
    </source>
</evidence>
<dbReference type="InterPro" id="IPR000055">
    <property type="entry name" value="Restrct_endonuc_typeI_TRD"/>
</dbReference>
<accession>A0ABV3GS97</accession>